<evidence type="ECO:0000313" key="2">
    <source>
        <dbReference type="EMBL" id="KAK1762981.1"/>
    </source>
</evidence>
<dbReference type="RefSeq" id="XP_060279194.1">
    <property type="nucleotide sequence ID" value="XM_060426269.1"/>
</dbReference>
<sequence length="122" mass="12988">MQLTSTAATIISLLMATSADAAALLRRDDAHVADFRSFGKEGCGADNQGIWTVTESQLTGCQTFASASGSDEPVMSVELVDITEGCHLLVYPDDTCYQIPVEVAVGECKSVVAEFRSYLITC</sequence>
<dbReference type="AlphaFoldDB" id="A0AAJ0BVS0"/>
<protein>
    <submittedName>
        <fullName evidence="2">Uncharacterized protein</fullName>
    </submittedName>
</protein>
<dbReference type="GeneID" id="85309456"/>
<organism evidence="2 3">
    <name type="scientific">Phialemonium atrogriseum</name>
    <dbReference type="NCBI Taxonomy" id="1093897"/>
    <lineage>
        <taxon>Eukaryota</taxon>
        <taxon>Fungi</taxon>
        <taxon>Dikarya</taxon>
        <taxon>Ascomycota</taxon>
        <taxon>Pezizomycotina</taxon>
        <taxon>Sordariomycetes</taxon>
        <taxon>Sordariomycetidae</taxon>
        <taxon>Cephalothecales</taxon>
        <taxon>Cephalothecaceae</taxon>
        <taxon>Phialemonium</taxon>
    </lineage>
</organism>
<evidence type="ECO:0000256" key="1">
    <source>
        <dbReference type="SAM" id="SignalP"/>
    </source>
</evidence>
<dbReference type="Proteomes" id="UP001244011">
    <property type="component" value="Unassembled WGS sequence"/>
</dbReference>
<feature type="chain" id="PRO_5042480701" evidence="1">
    <location>
        <begin position="22"/>
        <end position="122"/>
    </location>
</feature>
<name>A0AAJ0BVS0_9PEZI</name>
<gene>
    <name evidence="2" type="ORF">QBC33DRAFT_518994</name>
</gene>
<feature type="signal peptide" evidence="1">
    <location>
        <begin position="1"/>
        <end position="21"/>
    </location>
</feature>
<proteinExistence type="predicted"/>
<keyword evidence="1" id="KW-0732">Signal</keyword>
<keyword evidence="3" id="KW-1185">Reference proteome</keyword>
<reference evidence="2" key="1">
    <citation type="submission" date="2023-06" db="EMBL/GenBank/DDBJ databases">
        <title>Genome-scale phylogeny and comparative genomics of the fungal order Sordariales.</title>
        <authorList>
            <consortium name="Lawrence Berkeley National Laboratory"/>
            <person name="Hensen N."/>
            <person name="Bonometti L."/>
            <person name="Westerberg I."/>
            <person name="Brannstrom I.O."/>
            <person name="Guillou S."/>
            <person name="Cros-Aarteil S."/>
            <person name="Calhoun S."/>
            <person name="Haridas S."/>
            <person name="Kuo A."/>
            <person name="Mondo S."/>
            <person name="Pangilinan J."/>
            <person name="Riley R."/>
            <person name="Labutti K."/>
            <person name="Andreopoulos B."/>
            <person name="Lipzen A."/>
            <person name="Chen C."/>
            <person name="Yanf M."/>
            <person name="Daum C."/>
            <person name="Ng V."/>
            <person name="Clum A."/>
            <person name="Steindorff A."/>
            <person name="Ohm R."/>
            <person name="Martin F."/>
            <person name="Silar P."/>
            <person name="Natvig D."/>
            <person name="Lalanne C."/>
            <person name="Gautier V."/>
            <person name="Ament-Velasquez S.L."/>
            <person name="Kruys A."/>
            <person name="Hutchinson M.I."/>
            <person name="Powell A.J."/>
            <person name="Barry K."/>
            <person name="Miller A.N."/>
            <person name="Grigoriev I.V."/>
            <person name="Debuchy R."/>
            <person name="Gladieux P."/>
            <person name="Thoren M.H."/>
            <person name="Johannesson H."/>
        </authorList>
    </citation>
    <scope>NUCLEOTIDE SEQUENCE</scope>
    <source>
        <strain evidence="2">8032-3</strain>
    </source>
</reference>
<comment type="caution">
    <text evidence="2">The sequence shown here is derived from an EMBL/GenBank/DDBJ whole genome shotgun (WGS) entry which is preliminary data.</text>
</comment>
<dbReference type="EMBL" id="MU839031">
    <property type="protein sequence ID" value="KAK1762981.1"/>
    <property type="molecule type" value="Genomic_DNA"/>
</dbReference>
<accession>A0AAJ0BVS0</accession>
<evidence type="ECO:0000313" key="3">
    <source>
        <dbReference type="Proteomes" id="UP001244011"/>
    </source>
</evidence>